<keyword evidence="2" id="KW-1133">Transmembrane helix</keyword>
<protein>
    <submittedName>
        <fullName evidence="3">5-bromo-4-chloroindolyl phosphate hydrolysis protein</fullName>
    </submittedName>
</protein>
<feature type="transmembrane region" description="Helical" evidence="2">
    <location>
        <begin position="54"/>
        <end position="71"/>
    </location>
</feature>
<feature type="transmembrane region" description="Helical" evidence="2">
    <location>
        <begin position="92"/>
        <end position="111"/>
    </location>
</feature>
<evidence type="ECO:0000313" key="3">
    <source>
        <dbReference type="EMBL" id="PQV59074.1"/>
    </source>
</evidence>
<dbReference type="Pfam" id="PF10112">
    <property type="entry name" value="Halogen_Hydrol"/>
    <property type="match status" value="1"/>
</dbReference>
<accession>A0A2S8SE34</accession>
<sequence length="301" mass="33344">MAERFRGRYSPDPANPSAPSTRRIPSAAEGRTRWLFVFSLIFAAKAFFHGPADMLRYLAVFAILLLATWLTREGVRAKAAYDARRSTRKPAFPRKIFGSVLTGIGLGLAAASTGAALVTPVLIGLAGAALHFATFGADPMKNKGMEGIDTFQQDRVARVVAEGEGYLKEMRAAGAALGDRRLTDRIDRFAATARTLFRTVEEDPRDLTAARRYLGVYLMGARDATIKFADLWRREKDDAARSDYETLLSDLETNFAQRTRALLSDNRSDLDVEISVLRDRLKREGVVLDLQSPPEKERSDV</sequence>
<keyword evidence="4" id="KW-1185">Reference proteome</keyword>
<name>A0A2S8SE34_9RHOB</name>
<proteinExistence type="predicted"/>
<dbReference type="AlphaFoldDB" id="A0A2S8SE34"/>
<dbReference type="RefSeq" id="WP_105513277.1">
    <property type="nucleotide sequence ID" value="NZ_PVEP01000001.1"/>
</dbReference>
<keyword evidence="2" id="KW-0812">Transmembrane</keyword>
<comment type="caution">
    <text evidence="3">The sequence shown here is derived from an EMBL/GenBank/DDBJ whole genome shotgun (WGS) entry which is preliminary data.</text>
</comment>
<feature type="transmembrane region" description="Helical" evidence="2">
    <location>
        <begin position="32"/>
        <end position="48"/>
    </location>
</feature>
<keyword evidence="2" id="KW-0472">Membrane</keyword>
<evidence type="ECO:0000256" key="1">
    <source>
        <dbReference type="SAM" id="MobiDB-lite"/>
    </source>
</evidence>
<evidence type="ECO:0000313" key="4">
    <source>
        <dbReference type="Proteomes" id="UP000238338"/>
    </source>
</evidence>
<dbReference type="Proteomes" id="UP000238338">
    <property type="component" value="Unassembled WGS sequence"/>
</dbReference>
<gene>
    <name evidence="3" type="ORF">LX70_00897</name>
</gene>
<dbReference type="EMBL" id="PVEP01000001">
    <property type="protein sequence ID" value="PQV59074.1"/>
    <property type="molecule type" value="Genomic_DNA"/>
</dbReference>
<reference evidence="3 4" key="1">
    <citation type="submission" date="2018-02" db="EMBL/GenBank/DDBJ databases">
        <title>Genomic Encyclopedia of Archaeal and Bacterial Type Strains, Phase II (KMG-II): from individual species to whole genera.</title>
        <authorList>
            <person name="Goeker M."/>
        </authorList>
    </citation>
    <scope>NUCLEOTIDE SEQUENCE [LARGE SCALE GENOMIC DNA]</scope>
    <source>
        <strain evidence="3 4">DSM 18921</strain>
    </source>
</reference>
<feature type="region of interest" description="Disordered" evidence="1">
    <location>
        <begin position="1"/>
        <end position="25"/>
    </location>
</feature>
<dbReference type="OrthoDB" id="7375296at2"/>
<dbReference type="InterPro" id="IPR018770">
    <property type="entry name" value="ChloroindolylP_hydrolase"/>
</dbReference>
<organism evidence="3 4">
    <name type="scientific">Albidovulum denitrificans</name>
    <dbReference type="NCBI Taxonomy" id="404881"/>
    <lineage>
        <taxon>Bacteria</taxon>
        <taxon>Pseudomonadati</taxon>
        <taxon>Pseudomonadota</taxon>
        <taxon>Alphaproteobacteria</taxon>
        <taxon>Rhodobacterales</taxon>
        <taxon>Paracoccaceae</taxon>
        <taxon>Albidovulum</taxon>
    </lineage>
</organism>
<evidence type="ECO:0000256" key="2">
    <source>
        <dbReference type="SAM" id="Phobius"/>
    </source>
</evidence>